<comment type="caution">
    <text evidence="3">The sequence shown here is derived from an EMBL/GenBank/DDBJ whole genome shotgun (WGS) entry which is preliminary data.</text>
</comment>
<feature type="region of interest" description="Disordered" evidence="1">
    <location>
        <begin position="1"/>
        <end position="34"/>
    </location>
</feature>
<reference evidence="3 4" key="1">
    <citation type="journal article" date="2024" name="Commun. Biol.">
        <title>Comparative genomic analysis of thermophilic fungi reveals convergent evolutionary adaptations and gene losses.</title>
        <authorList>
            <person name="Steindorff A.S."/>
            <person name="Aguilar-Pontes M.V."/>
            <person name="Robinson A.J."/>
            <person name="Andreopoulos B."/>
            <person name="LaButti K."/>
            <person name="Kuo A."/>
            <person name="Mondo S."/>
            <person name="Riley R."/>
            <person name="Otillar R."/>
            <person name="Haridas S."/>
            <person name="Lipzen A."/>
            <person name="Grimwood J."/>
            <person name="Schmutz J."/>
            <person name="Clum A."/>
            <person name="Reid I.D."/>
            <person name="Moisan M.C."/>
            <person name="Butler G."/>
            <person name="Nguyen T.T.M."/>
            <person name="Dewar K."/>
            <person name="Conant G."/>
            <person name="Drula E."/>
            <person name="Henrissat B."/>
            <person name="Hansel C."/>
            <person name="Singer S."/>
            <person name="Hutchinson M.I."/>
            <person name="de Vries R.P."/>
            <person name="Natvig D.O."/>
            <person name="Powell A.J."/>
            <person name="Tsang A."/>
            <person name="Grigoriev I.V."/>
        </authorList>
    </citation>
    <scope>NUCLEOTIDE SEQUENCE [LARGE SCALE GENOMIC DNA]</scope>
    <source>
        <strain evidence="3 4">CBS 494.80</strain>
    </source>
</reference>
<dbReference type="InterPro" id="IPR021840">
    <property type="entry name" value="DUF3433"/>
</dbReference>
<dbReference type="Proteomes" id="UP001595075">
    <property type="component" value="Unassembled WGS sequence"/>
</dbReference>
<evidence type="ECO:0000256" key="2">
    <source>
        <dbReference type="SAM" id="Phobius"/>
    </source>
</evidence>
<evidence type="ECO:0000313" key="4">
    <source>
        <dbReference type="Proteomes" id="UP001595075"/>
    </source>
</evidence>
<keyword evidence="2" id="KW-1133">Transmembrane helix</keyword>
<dbReference type="Pfam" id="PF11915">
    <property type="entry name" value="DUF3433"/>
    <property type="match status" value="2"/>
</dbReference>
<feature type="transmembrane region" description="Helical" evidence="2">
    <location>
        <begin position="666"/>
        <end position="686"/>
    </location>
</feature>
<protein>
    <submittedName>
        <fullName evidence="3">Uncharacterized protein</fullName>
    </submittedName>
</protein>
<feature type="transmembrane region" description="Helical" evidence="2">
    <location>
        <begin position="242"/>
        <end position="260"/>
    </location>
</feature>
<keyword evidence="4" id="KW-1185">Reference proteome</keyword>
<feature type="transmembrane region" description="Helical" evidence="2">
    <location>
        <begin position="818"/>
        <end position="840"/>
    </location>
</feature>
<accession>A0ABR4CZ13</accession>
<keyword evidence="2" id="KW-0812">Transmembrane</keyword>
<feature type="region of interest" description="Disordered" evidence="1">
    <location>
        <begin position="104"/>
        <end position="135"/>
    </location>
</feature>
<keyword evidence="2" id="KW-0472">Membrane</keyword>
<dbReference type="PANTHER" id="PTHR37544:SF1">
    <property type="entry name" value="PHOSPHORIBOSYLAMINOIMIDAZOLE-SUCCINOCARBOXAMIDE SYNTHASE"/>
    <property type="match status" value="1"/>
</dbReference>
<feature type="transmembrane region" description="Helical" evidence="2">
    <location>
        <begin position="884"/>
        <end position="909"/>
    </location>
</feature>
<evidence type="ECO:0000256" key="1">
    <source>
        <dbReference type="SAM" id="MobiDB-lite"/>
    </source>
</evidence>
<evidence type="ECO:0000313" key="3">
    <source>
        <dbReference type="EMBL" id="KAL2075132.1"/>
    </source>
</evidence>
<proteinExistence type="predicted"/>
<feature type="transmembrane region" description="Helical" evidence="2">
    <location>
        <begin position="1268"/>
        <end position="1287"/>
    </location>
</feature>
<dbReference type="PANTHER" id="PTHR37544">
    <property type="entry name" value="SPRAY-RELATED"/>
    <property type="match status" value="1"/>
</dbReference>
<dbReference type="EMBL" id="JAZHXI010000001">
    <property type="protein sequence ID" value="KAL2075132.1"/>
    <property type="molecule type" value="Genomic_DNA"/>
</dbReference>
<feature type="transmembrane region" description="Helical" evidence="2">
    <location>
        <begin position="777"/>
        <end position="798"/>
    </location>
</feature>
<sequence>MSASYHPVPQSYSEPDSNIIPSSQTETESLLSYGPVSERFSADLGDRRLHREDTGLTVKSSENAIVGEILNLQSAVDVSNLASTIEFEEPPEIENPLESVSPIESISAEPESSSLPSREDSHTAMTGNKPNRHSGRASIVGIRTSYSASEIDDQQHGNAIPRSETRQSDIFDSESGYVATKVASNIQAVELYCPFFLRKSVLLAFALAESAMIVLLVTLYAISQRNQGLGAPSQRLHLLWKYGPTAIPVFISALWGQVELRTKQYLPWSIMYARPAKSKDTISLDYVEPMNVISLFTSVKSRHWPITFAIVGGMLLNLSVVFSSGLFSLDIIHVEKPTPDLIASYDFDVSRFNLSSSDGAPYSKWYAIQKFNLSYPLGTTATRAYQTFNLTRPPHDFDTSAVSMNGTAGQFSASMSCQPYINRLNYTVTENGYPTTQGLLEYSGAQVNVTEIDLGFFTLSIVSPTCSTTPRFSLTKPGQMYFVDCKSGSTTPSWGRSSLDALQNRTESQDQIMFAFWGIVENQAQFSAVLCQPSYNYGQSSFIMPYAGQVNPPLLGPPTTGKLPNLSSFNVMDAVLASMMYLPSDLKTAFQAPGIGDYFFTALNVTNPHTATWLDTEKLSKSIQDVYAGFSAQVARQYFVVPSNTSIHGNILGDTSRLIMSRLSTALIIVTLGLSMIAALLLVFFAPRRVTSRDPTTIGGLSTILARSPEYIKQSYDHKMRINNVTSHLYQTEVLVDASNRRFHIDTTENIDPKAEKATIEDLPTIGKWYKPYAFTLWNKSLIIVLLAALIAILEVLHRLSLRHEGLAAVPDNKYVQLAWVYVPIATVVGIGLLLTGFDFTTQILQPYMSLQRGGASAKTSVLDGNLGRLAVHRLWNGLTSLQLTVITSTVSVLLVHVLTIAISGLYVAEVRPQSTDVIFTQVDRLDGSQVLNDSGMLPTDWTGNFALVGNERQSLPGLVLQYNVPLPLWTTTEFALPRGEVPALGATNTDNITATKQILQIQSQALRGNLNCSLLPDSEIVFKGKGFASSPFGGTYGKPQFDEEGLVIQTSIPKICGDPSLGADLAAVQYSFAPGYVGQVRYGSSYANHVNTLEPTCPPFVMIFGYVDPAIEDDITNANISVAWCYPFYENVNINLNVSMPDYNIRSAVADESTKTVQTLPNLWTIISQTFSDLPSSKSITAAVSMQPFFRSLLFSGSKPLEVESIGRKDKVTDVLDSMQKAYRTLSAQTANIYLRSAPISPPLQLPGVLTSTSRQRLIQSTIPTRILQVSLAIVLICMVLAFHATRRFSKVLRESPTCIAAVASLLAESRILDQIPEGAEWLSDDELQKLDIFNDPQGFSLKYWGSRVVENDENQAALRFGIDAESLHRAAFGLIDGNRGRCWHIGSEGEDANISVLYSTSNSATTNHPAIQQGRKV</sequence>
<feature type="transmembrane region" description="Helical" evidence="2">
    <location>
        <begin position="201"/>
        <end position="222"/>
    </location>
</feature>
<feature type="compositionally biased region" description="Low complexity" evidence="1">
    <location>
        <begin position="104"/>
        <end position="116"/>
    </location>
</feature>
<gene>
    <name evidence="3" type="ORF">VTL71DRAFT_74</name>
</gene>
<feature type="compositionally biased region" description="Polar residues" evidence="1">
    <location>
        <begin position="10"/>
        <end position="30"/>
    </location>
</feature>
<organism evidence="3 4">
    <name type="scientific">Oculimacula yallundae</name>
    <dbReference type="NCBI Taxonomy" id="86028"/>
    <lineage>
        <taxon>Eukaryota</taxon>
        <taxon>Fungi</taxon>
        <taxon>Dikarya</taxon>
        <taxon>Ascomycota</taxon>
        <taxon>Pezizomycotina</taxon>
        <taxon>Leotiomycetes</taxon>
        <taxon>Helotiales</taxon>
        <taxon>Ploettnerulaceae</taxon>
        <taxon>Oculimacula</taxon>
    </lineage>
</organism>
<name>A0ABR4CZ13_9HELO</name>
<feature type="transmembrane region" description="Helical" evidence="2">
    <location>
        <begin position="306"/>
        <end position="329"/>
    </location>
</feature>